<protein>
    <recommendedName>
        <fullName evidence="4">Lipoprotein</fullName>
    </recommendedName>
</protein>
<dbReference type="PATRIC" id="fig|587753.9.peg.2465"/>
<name>A0A0A6DAS5_9PSED</name>
<dbReference type="EMBL" id="JSFK01000020">
    <property type="protein sequence ID" value="KHA71654.1"/>
    <property type="molecule type" value="Genomic_DNA"/>
</dbReference>
<dbReference type="Proteomes" id="UP000030564">
    <property type="component" value="Unassembled WGS sequence"/>
</dbReference>
<dbReference type="AlphaFoldDB" id="A0A0A6DAS5"/>
<gene>
    <name evidence="2" type="ORF">NZ35_19175</name>
</gene>
<organism evidence="2 3">
    <name type="scientific">Pseudomonas chlororaphis</name>
    <dbReference type="NCBI Taxonomy" id="587753"/>
    <lineage>
        <taxon>Bacteria</taxon>
        <taxon>Pseudomonadati</taxon>
        <taxon>Pseudomonadota</taxon>
        <taxon>Gammaproteobacteria</taxon>
        <taxon>Pseudomonadales</taxon>
        <taxon>Pseudomonadaceae</taxon>
        <taxon>Pseudomonas</taxon>
    </lineage>
</organism>
<evidence type="ECO:0008006" key="4">
    <source>
        <dbReference type="Google" id="ProtNLM"/>
    </source>
</evidence>
<accession>A0A0A6DAS5</accession>
<feature type="signal peptide" evidence="1">
    <location>
        <begin position="1"/>
        <end position="21"/>
    </location>
</feature>
<feature type="chain" id="PRO_5002025631" description="Lipoprotein" evidence="1">
    <location>
        <begin position="22"/>
        <end position="181"/>
    </location>
</feature>
<proteinExistence type="predicted"/>
<evidence type="ECO:0000313" key="3">
    <source>
        <dbReference type="Proteomes" id="UP000030564"/>
    </source>
</evidence>
<reference evidence="2 3" key="1">
    <citation type="submission" date="2014-10" db="EMBL/GenBank/DDBJ databases">
        <title>Draft genome sequence of Pseudomonas chlororaphis EA105.</title>
        <authorList>
            <person name="McCully L.M."/>
            <person name="Bitzer A.S."/>
            <person name="Spence C."/>
            <person name="Bais H."/>
            <person name="Silby M.W."/>
        </authorList>
    </citation>
    <scope>NUCLEOTIDE SEQUENCE [LARGE SCALE GENOMIC DNA]</scope>
    <source>
        <strain evidence="2 3">EA105</strain>
    </source>
</reference>
<comment type="caution">
    <text evidence="2">The sequence shown here is derived from an EMBL/GenBank/DDBJ whole genome shotgun (WGS) entry which is preliminary data.</text>
</comment>
<evidence type="ECO:0000256" key="1">
    <source>
        <dbReference type="SAM" id="SignalP"/>
    </source>
</evidence>
<evidence type="ECO:0000313" key="2">
    <source>
        <dbReference type="EMBL" id="KHA71654.1"/>
    </source>
</evidence>
<dbReference type="OrthoDB" id="7596528at2"/>
<dbReference type="PROSITE" id="PS51257">
    <property type="entry name" value="PROKAR_LIPOPROTEIN"/>
    <property type="match status" value="1"/>
</dbReference>
<sequence>MKKSLLLIPMLALLLQGCGMTMTRYEPSFENVQKLKQTPPLHAISNPQVTAESGEGSLVVRANPVRSPSGSIPAHIQDAITEELRKAGLLDPQAQRQLKVLVVKNELSAGMGTGDGKLAARFTLLNGNDVVYDATKNVSSQWSSSFFGFIAIPNAVNAYNPMVRDLLKELYSDPQFIQALK</sequence>
<keyword evidence="1" id="KW-0732">Signal</keyword>